<dbReference type="EMBL" id="MN738786">
    <property type="protein sequence ID" value="QHT36622.1"/>
    <property type="molecule type" value="Genomic_DNA"/>
</dbReference>
<evidence type="ECO:0000313" key="2">
    <source>
        <dbReference type="EMBL" id="QHT36622.1"/>
    </source>
</evidence>
<proteinExistence type="predicted"/>
<feature type="domain" description="Fe2OG dioxygenase" evidence="1">
    <location>
        <begin position="95"/>
        <end position="192"/>
    </location>
</feature>
<reference evidence="2" key="1">
    <citation type="journal article" date="2020" name="Nature">
        <title>Giant virus diversity and host interactions through global metagenomics.</title>
        <authorList>
            <person name="Schulz F."/>
            <person name="Roux S."/>
            <person name="Paez-Espino D."/>
            <person name="Jungbluth S."/>
            <person name="Walsh D.A."/>
            <person name="Denef V.J."/>
            <person name="McMahon K.D."/>
            <person name="Konstantinidis K.T."/>
            <person name="Eloe-Fadrosh E.A."/>
            <person name="Kyrpides N.C."/>
            <person name="Woyke T."/>
        </authorList>
    </citation>
    <scope>NUCLEOTIDE SEQUENCE</scope>
    <source>
        <strain evidence="2">GVMAG-S-ERX555967-130</strain>
    </source>
</reference>
<dbReference type="Gene3D" id="2.60.120.590">
    <property type="entry name" value="Alpha-ketoglutarate-dependent dioxygenase AlkB-like"/>
    <property type="match status" value="1"/>
</dbReference>
<dbReference type="InterPro" id="IPR027450">
    <property type="entry name" value="AlkB-like"/>
</dbReference>
<dbReference type="Pfam" id="PF13532">
    <property type="entry name" value="2OG-FeII_Oxy_2"/>
    <property type="match status" value="1"/>
</dbReference>
<protein>
    <recommendedName>
        <fullName evidence="1">Fe2OG dioxygenase domain-containing protein</fullName>
    </recommendedName>
</protein>
<dbReference type="AlphaFoldDB" id="A0A6C0F604"/>
<dbReference type="InterPro" id="IPR032854">
    <property type="entry name" value="ALKBH3"/>
</dbReference>
<dbReference type="SUPFAM" id="SSF51197">
    <property type="entry name" value="Clavaminate synthase-like"/>
    <property type="match status" value="1"/>
</dbReference>
<name>A0A6C0F604_9ZZZZ</name>
<evidence type="ECO:0000259" key="1">
    <source>
        <dbReference type="PROSITE" id="PS51471"/>
    </source>
</evidence>
<organism evidence="2">
    <name type="scientific">viral metagenome</name>
    <dbReference type="NCBI Taxonomy" id="1070528"/>
    <lineage>
        <taxon>unclassified sequences</taxon>
        <taxon>metagenomes</taxon>
        <taxon>organismal metagenomes</taxon>
    </lineage>
</organism>
<dbReference type="GO" id="GO:0006307">
    <property type="term" value="P:DNA alkylation repair"/>
    <property type="evidence" value="ECO:0007669"/>
    <property type="project" value="InterPro"/>
</dbReference>
<dbReference type="InterPro" id="IPR005123">
    <property type="entry name" value="Oxoglu/Fe-dep_dioxygenase_dom"/>
</dbReference>
<dbReference type="PANTHER" id="PTHR31212:SF4">
    <property type="entry name" value="ALPHA-KETOGLUTARATE-DEPENDENT DIOXYGENASE ALKB HOMOLOG 3"/>
    <property type="match status" value="1"/>
</dbReference>
<sequence length="193" mass="21962">MNLTPVISSDTSSLNIGDFKDMILLDECVSDIKQSLIHRPEIRVFGKTCHQPRDVGFFSDKSVGYKYSRQMMRSQPLTGSLTKLLDTINNMFSSDFNGILVNLYRDGNDSIGDHSDDENILSSQGVVAVSTGATRKFRIRDKQTRKIVKDIAMHHGMIVQMSGEFQKHYTHGIPVEKRVKEPRISFTFRHHTE</sequence>
<accession>A0A6C0F604</accession>
<dbReference type="GO" id="GO:0051213">
    <property type="term" value="F:dioxygenase activity"/>
    <property type="evidence" value="ECO:0007669"/>
    <property type="project" value="InterPro"/>
</dbReference>
<dbReference type="PROSITE" id="PS51471">
    <property type="entry name" value="FE2OG_OXY"/>
    <property type="match status" value="1"/>
</dbReference>
<dbReference type="InterPro" id="IPR037151">
    <property type="entry name" value="AlkB-like_sf"/>
</dbReference>
<dbReference type="PANTHER" id="PTHR31212">
    <property type="entry name" value="ALPHA-KETOGLUTARATE-DEPENDENT DIOXYGENASE ALKB HOMOLOG 3"/>
    <property type="match status" value="1"/>
</dbReference>